<evidence type="ECO:0000256" key="7">
    <source>
        <dbReference type="ARBA" id="ARBA00023048"/>
    </source>
</evidence>
<dbReference type="Proteomes" id="UP000325607">
    <property type="component" value="Unassembled WGS sequence"/>
</dbReference>
<dbReference type="EMBL" id="CABVGX010000014">
    <property type="protein sequence ID" value="VVM79923.1"/>
    <property type="molecule type" value="Genomic_DNA"/>
</dbReference>
<reference evidence="10 11" key="1">
    <citation type="submission" date="2019-09" db="EMBL/GenBank/DDBJ databases">
        <authorList>
            <person name="Chandra G."/>
            <person name="Truman W A."/>
        </authorList>
    </citation>
    <scope>NUCLEOTIDE SEQUENCE [LARGE SCALE GENOMIC DNA]</scope>
    <source>
        <strain evidence="10">PS645</strain>
    </source>
</reference>
<dbReference type="InterPro" id="IPR003060">
    <property type="entry name" value="Pyocin_killer"/>
</dbReference>
<comment type="similarity">
    <text evidence="1">Belongs to the colicin/pyosin nuclease family.</text>
</comment>
<dbReference type="GO" id="GO:0005102">
    <property type="term" value="F:signaling receptor binding"/>
    <property type="evidence" value="ECO:0007669"/>
    <property type="project" value="InterPro"/>
</dbReference>
<evidence type="ECO:0000256" key="5">
    <source>
        <dbReference type="ARBA" id="ARBA00022801"/>
    </source>
</evidence>
<evidence type="ECO:0000256" key="4">
    <source>
        <dbReference type="ARBA" id="ARBA00022759"/>
    </source>
</evidence>
<dbReference type="InterPro" id="IPR044925">
    <property type="entry name" value="His-Me_finger_sf"/>
</dbReference>
<dbReference type="GO" id="GO:0004519">
    <property type="term" value="F:endonuclease activity"/>
    <property type="evidence" value="ECO:0007669"/>
    <property type="project" value="UniProtKB-KW"/>
</dbReference>
<feature type="coiled-coil region" evidence="8">
    <location>
        <begin position="169"/>
        <end position="282"/>
    </location>
</feature>
<evidence type="ECO:0000313" key="10">
    <source>
        <dbReference type="EMBL" id="VVM79923.1"/>
    </source>
</evidence>
<dbReference type="GO" id="GO:0042742">
    <property type="term" value="P:defense response to bacterium"/>
    <property type="evidence" value="ECO:0007669"/>
    <property type="project" value="UniProtKB-KW"/>
</dbReference>
<accession>A0A5E6SMW0</accession>
<keyword evidence="5" id="KW-0378">Hydrolase</keyword>
<keyword evidence="3" id="KW-0540">Nuclease</keyword>
<evidence type="ECO:0000256" key="6">
    <source>
        <dbReference type="ARBA" id="ARBA00023022"/>
    </source>
</evidence>
<keyword evidence="2" id="KW-0929">Antimicrobial</keyword>
<dbReference type="SUPFAM" id="SSF69369">
    <property type="entry name" value="Cloacin translocation domain"/>
    <property type="match status" value="1"/>
</dbReference>
<keyword evidence="7" id="KW-0078">Bacteriocin</keyword>
<evidence type="ECO:0000256" key="1">
    <source>
        <dbReference type="ARBA" id="ARBA00006811"/>
    </source>
</evidence>
<sequence length="646" mass="69079">MLNQNFTLPATYVGKQPVSGLDSVGGGFSNIPSQGMSVHHMLNNIQIQVFNQIDAVVSLTSSTYMTQSLQLPQTIENELSAVRAETASGSQSPTAAALREIGITSTLIHRKEVELSSTRILANSFYGSNPHDKTMAQFSDRASQIDRNIYNISPIIQSWADAYQAEYSARLLTQSIELLIQKRANLQSQLAIAQAEEQRLSAAREEAQRVAAELVRANEEAEVRAREQARLSALEEARRAAAEQAKIAAEALAQQVAAEQARVDALAELKRLEEQRQAEENAKISTLPLSGFTAATGPLFAGTAGTVGVSAATSLAIRSALQSALSAAISAAVGSAGAVVSGFAALVYPSPLGNSDLYTLSVPLADLSPIADQNLRAGVQSSGPVRLTVGIGSKANRNAIEYFVVALNGTAVPYDVQVQHATYDPARNVYTTQSPDVHSIGMTWTPIVKPGDASTSLPSGQPGVVVYEGAIVTALEGRIDPFPELDLDTLRGFITVFPADSGIPPIYTIFRDRRNEPGVISGFGQTVSGDWVGAASTMDGAPLPTQIADILRGREFSSFNAFRRAFWKAVAADPVLSSQLPRMSKIEMQKGLSLKAPLADQIGKRTKYELHHLKPIGEDGAVYDIDNIRILGPRQHINAHSTKGEQ</sequence>
<dbReference type="AlphaFoldDB" id="A0A5E6SMW0"/>
<name>A0A5E6SMW0_PSEFL</name>
<evidence type="ECO:0000256" key="3">
    <source>
        <dbReference type="ARBA" id="ARBA00022722"/>
    </source>
</evidence>
<dbReference type="PRINTS" id="PR01300">
    <property type="entry name" value="PYOCINKILLER"/>
</dbReference>
<dbReference type="InterPro" id="IPR037146">
    <property type="entry name" value="Colicin/pyocin_DNase_dom_sf"/>
</dbReference>
<dbReference type="InterPro" id="IPR016128">
    <property type="entry name" value="Pyosin/cloacin_T_dom"/>
</dbReference>
<feature type="domain" description="Pyosin/cloacin translocation" evidence="9">
    <location>
        <begin position="384"/>
        <end position="508"/>
    </location>
</feature>
<dbReference type="RefSeq" id="WP_224787695.1">
    <property type="nucleotide sequence ID" value="NZ_CABVGX010000014.1"/>
</dbReference>
<dbReference type="Pfam" id="PF21431">
    <property type="entry name" value="Col-Pyo_DNase"/>
    <property type="match status" value="1"/>
</dbReference>
<dbReference type="InterPro" id="IPR036302">
    <property type="entry name" value="Pyosin/cloacin_T_dom_sf"/>
</dbReference>
<evidence type="ECO:0000259" key="9">
    <source>
        <dbReference type="Pfam" id="PF06958"/>
    </source>
</evidence>
<keyword evidence="6" id="KW-0044">Antibiotic</keyword>
<keyword evidence="4" id="KW-0255">Endonuclease</keyword>
<dbReference type="GO" id="GO:0016787">
    <property type="term" value="F:hydrolase activity"/>
    <property type="evidence" value="ECO:0007669"/>
    <property type="project" value="UniProtKB-KW"/>
</dbReference>
<gene>
    <name evidence="10" type="ORF">PS645_02212</name>
</gene>
<dbReference type="SUPFAM" id="SSF54060">
    <property type="entry name" value="His-Me finger endonucleases"/>
    <property type="match status" value="1"/>
</dbReference>
<dbReference type="GO" id="GO:0031640">
    <property type="term" value="P:killing of cells of another organism"/>
    <property type="evidence" value="ECO:0007669"/>
    <property type="project" value="UniProtKB-KW"/>
</dbReference>
<protein>
    <recommendedName>
        <fullName evidence="9">Pyosin/cloacin translocation domain-containing protein</fullName>
    </recommendedName>
</protein>
<proteinExistence type="inferred from homology"/>
<dbReference type="GO" id="GO:0019835">
    <property type="term" value="P:cytolysis"/>
    <property type="evidence" value="ECO:0007669"/>
    <property type="project" value="InterPro"/>
</dbReference>
<dbReference type="Gene3D" id="3.90.540.10">
    <property type="entry name" value="Colicin/pyocin, DNase domain"/>
    <property type="match status" value="1"/>
</dbReference>
<evidence type="ECO:0000256" key="8">
    <source>
        <dbReference type="SAM" id="Coils"/>
    </source>
</evidence>
<evidence type="ECO:0000256" key="2">
    <source>
        <dbReference type="ARBA" id="ARBA00022529"/>
    </source>
</evidence>
<evidence type="ECO:0000313" key="11">
    <source>
        <dbReference type="Proteomes" id="UP000325607"/>
    </source>
</evidence>
<organism evidence="10 11">
    <name type="scientific">Pseudomonas fluorescens</name>
    <dbReference type="NCBI Taxonomy" id="294"/>
    <lineage>
        <taxon>Bacteria</taxon>
        <taxon>Pseudomonadati</taxon>
        <taxon>Pseudomonadota</taxon>
        <taxon>Gammaproteobacteria</taxon>
        <taxon>Pseudomonadales</taxon>
        <taxon>Pseudomonadaceae</taxon>
        <taxon>Pseudomonas</taxon>
    </lineage>
</organism>
<keyword evidence="8" id="KW-0175">Coiled coil</keyword>
<dbReference type="Pfam" id="PF06958">
    <property type="entry name" value="Pyocin_S"/>
    <property type="match status" value="1"/>
</dbReference>